<reference evidence="3 4" key="1">
    <citation type="submission" date="2014-02" db="EMBL/GenBank/DDBJ databases">
        <authorList>
            <person name="Sibley D."/>
            <person name="Venepally P."/>
            <person name="Karamycheva S."/>
            <person name="Hadjithomas M."/>
            <person name="Khan A."/>
            <person name="Brunk B."/>
            <person name="Roos D."/>
            <person name="Caler E."/>
            <person name="Lorenzi H."/>
        </authorList>
    </citation>
    <scope>NUCLEOTIDE SEQUENCE [LARGE SCALE GENOMIC DNA]</scope>
    <source>
        <strain evidence="3 4">GAB2-2007-GAL-DOM2</strain>
    </source>
</reference>
<feature type="chain" id="PRO_5001808260" evidence="2">
    <location>
        <begin position="23"/>
        <end position="237"/>
    </location>
</feature>
<dbReference type="VEuPathDB" id="ToxoDB:TGDOM2_210740"/>
<accession>A0A086JF21</accession>
<keyword evidence="2" id="KW-0732">Signal</keyword>
<feature type="region of interest" description="Disordered" evidence="1">
    <location>
        <begin position="170"/>
        <end position="192"/>
    </location>
</feature>
<organism evidence="3 4">
    <name type="scientific">Toxoplasma gondii GAB2-2007-GAL-DOM2</name>
    <dbReference type="NCBI Taxonomy" id="1130820"/>
    <lineage>
        <taxon>Eukaryota</taxon>
        <taxon>Sar</taxon>
        <taxon>Alveolata</taxon>
        <taxon>Apicomplexa</taxon>
        <taxon>Conoidasida</taxon>
        <taxon>Coccidia</taxon>
        <taxon>Eucoccidiorida</taxon>
        <taxon>Eimeriorina</taxon>
        <taxon>Sarcocystidae</taxon>
        <taxon>Toxoplasma</taxon>
    </lineage>
</organism>
<proteinExistence type="predicted"/>
<evidence type="ECO:0000256" key="2">
    <source>
        <dbReference type="SAM" id="SignalP"/>
    </source>
</evidence>
<protein>
    <submittedName>
        <fullName evidence="3">Uncharacterized protein</fullName>
    </submittedName>
</protein>
<name>A0A086JF21_TOXGO</name>
<dbReference type="EMBL" id="AHZU02001595">
    <property type="protein sequence ID" value="KFG30739.1"/>
    <property type="molecule type" value="Genomic_DNA"/>
</dbReference>
<dbReference type="OrthoDB" id="10305468at2759"/>
<dbReference type="AlphaFoldDB" id="A0A086JF21"/>
<evidence type="ECO:0000313" key="3">
    <source>
        <dbReference type="EMBL" id="KFG30739.1"/>
    </source>
</evidence>
<feature type="signal peptide" evidence="2">
    <location>
        <begin position="1"/>
        <end position="22"/>
    </location>
</feature>
<sequence length="237" mass="25486">MRKLHFVTGLLFFLDLLPTTKGSTRVGGGLNDLAYWKNYIPHIPPKNPPGWVREQIQKKLTLLQIASQAPSSSISQHDSAAHYASPASVSADIEVLYHPKDRAYEWIVNESEATHLGNGGGDHAAAEAWTGDSLSRPLPVTKHILLSQLLNDESVAPDFAPELVGASATTKRLETNQGSVDEAEHDTKGSANIPSTAYRDVHYIAGESRDAEPPVAAKLADALLHSVVMLPNASASD</sequence>
<evidence type="ECO:0000256" key="1">
    <source>
        <dbReference type="SAM" id="MobiDB-lite"/>
    </source>
</evidence>
<gene>
    <name evidence="3" type="ORF">TGDOM2_210740</name>
</gene>
<feature type="compositionally biased region" description="Polar residues" evidence="1">
    <location>
        <begin position="170"/>
        <end position="179"/>
    </location>
</feature>
<comment type="caution">
    <text evidence="3">The sequence shown here is derived from an EMBL/GenBank/DDBJ whole genome shotgun (WGS) entry which is preliminary data.</text>
</comment>
<evidence type="ECO:0000313" key="4">
    <source>
        <dbReference type="Proteomes" id="UP000028837"/>
    </source>
</evidence>
<dbReference type="Proteomes" id="UP000028837">
    <property type="component" value="Unassembled WGS sequence"/>
</dbReference>